<proteinExistence type="predicted"/>
<gene>
    <name evidence="2" type="ORF">EA795_07300</name>
</gene>
<reference evidence="2 3" key="1">
    <citation type="submission" date="2018-10" db="EMBL/GenBank/DDBJ databases">
        <title>Pseudomonas sp. GL14 genome.</title>
        <authorList>
            <person name="Peng J."/>
            <person name="Liu Z.-P."/>
        </authorList>
    </citation>
    <scope>NUCLEOTIDE SEQUENCE [LARGE SCALE GENOMIC DNA]</scope>
    <source>
        <strain evidence="2 3">GL14</strain>
    </source>
</reference>
<evidence type="ECO:0000313" key="3">
    <source>
        <dbReference type="Proteomes" id="UP000269134"/>
    </source>
</evidence>
<name>A0ABX9V698_9GAMM</name>
<protein>
    <submittedName>
        <fullName evidence="2">Uncharacterized protein</fullName>
    </submittedName>
</protein>
<comment type="caution">
    <text evidence="2">The sequence shown here is derived from an EMBL/GenBank/DDBJ whole genome shotgun (WGS) entry which is preliminary data.</text>
</comment>
<evidence type="ECO:0000313" key="2">
    <source>
        <dbReference type="EMBL" id="RMI01356.1"/>
    </source>
</evidence>
<accession>A0ABX9V698</accession>
<dbReference type="EMBL" id="RFFL01000005">
    <property type="protein sequence ID" value="RMI01356.1"/>
    <property type="molecule type" value="Genomic_DNA"/>
</dbReference>
<evidence type="ECO:0000256" key="1">
    <source>
        <dbReference type="SAM" id="MobiDB-lite"/>
    </source>
</evidence>
<organism evidence="2 3">
    <name type="scientific">Stutzerimonas nitrititolerans</name>
    <dbReference type="NCBI Taxonomy" id="2482751"/>
    <lineage>
        <taxon>Bacteria</taxon>
        <taxon>Pseudomonadati</taxon>
        <taxon>Pseudomonadota</taxon>
        <taxon>Gammaproteobacteria</taxon>
        <taxon>Pseudomonadales</taxon>
        <taxon>Pseudomonadaceae</taxon>
        <taxon>Stutzerimonas</taxon>
    </lineage>
</organism>
<feature type="region of interest" description="Disordered" evidence="1">
    <location>
        <begin position="1"/>
        <end position="28"/>
    </location>
</feature>
<dbReference type="Proteomes" id="UP000269134">
    <property type="component" value="Unassembled WGS sequence"/>
</dbReference>
<sequence>MSGTSRFAWLTSVPPPGKGRPTSHVSGRCGEHTKLLVCNLLVEKQKQGLPDPGAQGAAISRLTDKTKNARVRQMIQEDMAPTTIKGR</sequence>
<keyword evidence="3" id="KW-1185">Reference proteome</keyword>